<proteinExistence type="predicted"/>
<keyword evidence="2" id="KW-0489">Methyltransferase</keyword>
<sequence>MKVIKKIKSRYTQFQSHPVTKGEEWKGLYKYIEFNIKNRIFKETIHNWIGNLKFIARKGDAGIVGNIYFGVYEFEESLFLLHLLQKQDTFLDVGANLGHYSLLLSGTKGCRSITIEPVPKTYRQLLKQIQLNHLEELISPFNIGVSNFDGALYFSTDKGTMDRIVSERYRNAVQVPVLSLDSILTEQVPLAMKIDVEGHEKQALEGGQAILNDERLKVLILEINQSGEKYGVSDDEIYTKVLSFGFKPYAYDVANRQLVKLQSYNKAQFNTIFIRDEEFVTNRLKKADLVTIRGRKF</sequence>
<gene>
    <name evidence="2" type="ORF">E4635_13440</name>
</gene>
<keyword evidence="3" id="KW-1185">Reference proteome</keyword>
<comment type="caution">
    <text evidence="2">The sequence shown here is derived from an EMBL/GenBank/DDBJ whole genome shotgun (WGS) entry which is preliminary data.</text>
</comment>
<accession>A0A4Z0L7S0</accession>
<dbReference type="PANTHER" id="PTHR34203">
    <property type="entry name" value="METHYLTRANSFERASE, FKBM FAMILY PROTEIN"/>
    <property type="match status" value="1"/>
</dbReference>
<reference evidence="2 3" key="1">
    <citation type="submission" date="2019-04" db="EMBL/GenBank/DDBJ databases">
        <title>Flavobacterium sp. strain DS2-A Genome sequencing and assembly.</title>
        <authorList>
            <person name="Kim I."/>
        </authorList>
    </citation>
    <scope>NUCLEOTIDE SEQUENCE [LARGE SCALE GENOMIC DNA]</scope>
    <source>
        <strain evidence="2 3">DS2-A</strain>
    </source>
</reference>
<evidence type="ECO:0000259" key="1">
    <source>
        <dbReference type="Pfam" id="PF05050"/>
    </source>
</evidence>
<dbReference type="EMBL" id="SRLH01000007">
    <property type="protein sequence ID" value="TGD57165.1"/>
    <property type="molecule type" value="Genomic_DNA"/>
</dbReference>
<dbReference type="Proteomes" id="UP000297407">
    <property type="component" value="Unassembled WGS sequence"/>
</dbReference>
<dbReference type="NCBIfam" id="TIGR01444">
    <property type="entry name" value="fkbM_fam"/>
    <property type="match status" value="1"/>
</dbReference>
<dbReference type="GO" id="GO:0032259">
    <property type="term" value="P:methylation"/>
    <property type="evidence" value="ECO:0007669"/>
    <property type="project" value="UniProtKB-KW"/>
</dbReference>
<dbReference type="RefSeq" id="WP_135527211.1">
    <property type="nucleotide sequence ID" value="NZ_SRLH01000007.1"/>
</dbReference>
<feature type="domain" description="Methyltransferase FkbM" evidence="1">
    <location>
        <begin position="92"/>
        <end position="247"/>
    </location>
</feature>
<dbReference type="Pfam" id="PF05050">
    <property type="entry name" value="Methyltransf_21"/>
    <property type="match status" value="1"/>
</dbReference>
<keyword evidence="2" id="KW-0808">Transferase</keyword>
<dbReference type="PANTHER" id="PTHR34203:SF15">
    <property type="entry name" value="SLL1173 PROTEIN"/>
    <property type="match status" value="1"/>
</dbReference>
<name>A0A4Z0L7S0_9FLAO</name>
<protein>
    <submittedName>
        <fullName evidence="2">FkbM family methyltransferase</fullName>
    </submittedName>
</protein>
<dbReference type="GO" id="GO:0008168">
    <property type="term" value="F:methyltransferase activity"/>
    <property type="evidence" value="ECO:0007669"/>
    <property type="project" value="UniProtKB-KW"/>
</dbReference>
<dbReference type="AlphaFoldDB" id="A0A4Z0L7S0"/>
<dbReference type="InterPro" id="IPR052514">
    <property type="entry name" value="SAM-dependent_MTase"/>
</dbReference>
<dbReference type="SUPFAM" id="SSF53335">
    <property type="entry name" value="S-adenosyl-L-methionine-dependent methyltransferases"/>
    <property type="match status" value="1"/>
</dbReference>
<dbReference type="OrthoDB" id="9812600at2"/>
<dbReference type="Gene3D" id="3.40.50.150">
    <property type="entry name" value="Vaccinia Virus protein VP39"/>
    <property type="match status" value="1"/>
</dbReference>
<dbReference type="InterPro" id="IPR029063">
    <property type="entry name" value="SAM-dependent_MTases_sf"/>
</dbReference>
<evidence type="ECO:0000313" key="3">
    <source>
        <dbReference type="Proteomes" id="UP000297407"/>
    </source>
</evidence>
<evidence type="ECO:0000313" key="2">
    <source>
        <dbReference type="EMBL" id="TGD57165.1"/>
    </source>
</evidence>
<dbReference type="InterPro" id="IPR006342">
    <property type="entry name" value="FkbM_mtfrase"/>
</dbReference>
<organism evidence="2 3">
    <name type="scientific">Flavobacterium humi</name>
    <dbReference type="NCBI Taxonomy" id="2562683"/>
    <lineage>
        <taxon>Bacteria</taxon>
        <taxon>Pseudomonadati</taxon>
        <taxon>Bacteroidota</taxon>
        <taxon>Flavobacteriia</taxon>
        <taxon>Flavobacteriales</taxon>
        <taxon>Flavobacteriaceae</taxon>
        <taxon>Flavobacterium</taxon>
    </lineage>
</organism>